<reference evidence="3" key="1">
    <citation type="submission" date="2022-10" db="EMBL/GenBank/DDBJ databases">
        <title>Genome assembly of Pristionchus species.</title>
        <authorList>
            <person name="Yoshida K."/>
            <person name="Sommer R.J."/>
        </authorList>
    </citation>
    <scope>NUCLEOTIDE SEQUENCE [LARGE SCALE GENOMIC DNA]</scope>
    <source>
        <strain evidence="3">RS5460</strain>
    </source>
</reference>
<sequence>STTTLSTTTEYIEKRAKFPTPPSIEKFIEERKDTVEGSGFEEEFKEREQRREIKRRDTDTLDMDISSPELTILERELVESGTPLPRALSSSSPSTDSVCVPVTAFWLLVGLVLLSLSAILAAIYKASSKSGFVQF</sequence>
<protein>
    <submittedName>
        <fullName evidence="2">Uncharacterized protein</fullName>
    </submittedName>
</protein>
<proteinExistence type="predicted"/>
<accession>A0AAN4ZAZ3</accession>
<name>A0AAN4ZAZ3_9BILA</name>
<keyword evidence="1" id="KW-0812">Transmembrane</keyword>
<feature type="transmembrane region" description="Helical" evidence="1">
    <location>
        <begin position="104"/>
        <end position="124"/>
    </location>
</feature>
<dbReference type="AlphaFoldDB" id="A0AAN4ZAZ3"/>
<evidence type="ECO:0000313" key="2">
    <source>
        <dbReference type="EMBL" id="GMR36639.1"/>
    </source>
</evidence>
<feature type="non-terminal residue" evidence="2">
    <location>
        <position position="1"/>
    </location>
</feature>
<organism evidence="2 3">
    <name type="scientific">Pristionchus mayeri</name>
    <dbReference type="NCBI Taxonomy" id="1317129"/>
    <lineage>
        <taxon>Eukaryota</taxon>
        <taxon>Metazoa</taxon>
        <taxon>Ecdysozoa</taxon>
        <taxon>Nematoda</taxon>
        <taxon>Chromadorea</taxon>
        <taxon>Rhabditida</taxon>
        <taxon>Rhabditina</taxon>
        <taxon>Diplogasteromorpha</taxon>
        <taxon>Diplogasteroidea</taxon>
        <taxon>Neodiplogasteridae</taxon>
        <taxon>Pristionchus</taxon>
    </lineage>
</organism>
<evidence type="ECO:0000256" key="1">
    <source>
        <dbReference type="SAM" id="Phobius"/>
    </source>
</evidence>
<gene>
    <name evidence="2" type="ORF">PMAYCL1PPCAC_06834</name>
</gene>
<evidence type="ECO:0000313" key="3">
    <source>
        <dbReference type="Proteomes" id="UP001328107"/>
    </source>
</evidence>
<dbReference type="Proteomes" id="UP001328107">
    <property type="component" value="Unassembled WGS sequence"/>
</dbReference>
<dbReference type="EMBL" id="BTRK01000002">
    <property type="protein sequence ID" value="GMR36639.1"/>
    <property type="molecule type" value="Genomic_DNA"/>
</dbReference>
<keyword evidence="1" id="KW-1133">Transmembrane helix</keyword>
<keyword evidence="3" id="KW-1185">Reference proteome</keyword>
<comment type="caution">
    <text evidence="2">The sequence shown here is derived from an EMBL/GenBank/DDBJ whole genome shotgun (WGS) entry which is preliminary data.</text>
</comment>
<keyword evidence="1" id="KW-0472">Membrane</keyword>